<sequence>MASIASRKGAASRNRLRIGLFNHAQHFSMRLRSGEYGGIAVASQFRT</sequence>
<gene>
    <name evidence="1" type="ORF">AVDCRST_MAG94-6368</name>
</gene>
<proteinExistence type="predicted"/>
<evidence type="ECO:0000313" key="1">
    <source>
        <dbReference type="EMBL" id="CAA9409908.1"/>
    </source>
</evidence>
<name>A0A6J4PH30_9CYAN</name>
<reference evidence="1" key="1">
    <citation type="submission" date="2020-02" db="EMBL/GenBank/DDBJ databases">
        <authorList>
            <person name="Meier V. D."/>
        </authorList>
    </citation>
    <scope>NUCLEOTIDE SEQUENCE</scope>
    <source>
        <strain evidence="1">AVDCRST_MAG94</strain>
    </source>
</reference>
<protein>
    <submittedName>
        <fullName evidence="1">Uncharacterized protein</fullName>
    </submittedName>
</protein>
<dbReference type="AlphaFoldDB" id="A0A6J4PH30"/>
<dbReference type="EMBL" id="CADCTY010002188">
    <property type="protein sequence ID" value="CAA9409908.1"/>
    <property type="molecule type" value="Genomic_DNA"/>
</dbReference>
<organism evidence="1">
    <name type="scientific">uncultured Leptolyngbya sp</name>
    <dbReference type="NCBI Taxonomy" id="332963"/>
    <lineage>
        <taxon>Bacteria</taxon>
        <taxon>Bacillati</taxon>
        <taxon>Cyanobacteriota</taxon>
        <taxon>Cyanophyceae</taxon>
        <taxon>Leptolyngbyales</taxon>
        <taxon>Leptolyngbyaceae</taxon>
        <taxon>Leptolyngbya group</taxon>
        <taxon>Leptolyngbya</taxon>
        <taxon>environmental samples</taxon>
    </lineage>
</organism>
<accession>A0A6J4PH30</accession>